<name>A0ABV3U8H3_9GAMM</name>
<evidence type="ECO:0000256" key="12">
    <source>
        <dbReference type="RuleBase" id="RU363101"/>
    </source>
</evidence>
<evidence type="ECO:0000313" key="14">
    <source>
        <dbReference type="Proteomes" id="UP001557485"/>
    </source>
</evidence>
<evidence type="ECO:0000256" key="6">
    <source>
        <dbReference type="ARBA" id="ARBA00022475"/>
    </source>
</evidence>
<keyword evidence="5 12" id="KW-0813">Transport</keyword>
<evidence type="ECO:0000256" key="9">
    <source>
        <dbReference type="ARBA" id="ARBA00022748"/>
    </source>
</evidence>
<keyword evidence="9 12" id="KW-0201">Cytochrome c-type biogenesis</keyword>
<comment type="caution">
    <text evidence="13">The sequence shown here is derived from an EMBL/GenBank/DDBJ whole genome shotgun (WGS) entry which is preliminary data.</text>
</comment>
<evidence type="ECO:0000256" key="2">
    <source>
        <dbReference type="ARBA" id="ARBA00004377"/>
    </source>
</evidence>
<keyword evidence="11 12" id="KW-0472">Membrane</keyword>
<reference evidence="13 14" key="1">
    <citation type="journal article" date="2011" name="Int. J. Syst. Evol. Microbiol.">
        <title>Zhongshania antarctica gen. nov., sp. nov. and Zhongshania guokunii sp. nov., gammaproteobacteria respectively isolated from coastal attached (fast) ice and surface seawater of the Antarctic.</title>
        <authorList>
            <person name="Li H.J."/>
            <person name="Zhang X.Y."/>
            <person name="Chen C.X."/>
            <person name="Zhang Y.J."/>
            <person name="Gao Z.M."/>
            <person name="Yu Y."/>
            <person name="Chen X.L."/>
            <person name="Chen B."/>
            <person name="Zhang Y.Z."/>
        </authorList>
    </citation>
    <scope>NUCLEOTIDE SEQUENCE [LARGE SCALE GENOMIC DNA]</scope>
    <source>
        <strain evidence="13 14">ZS6-22T</strain>
    </source>
</reference>
<keyword evidence="6 12" id="KW-1003">Cell membrane</keyword>
<evidence type="ECO:0000256" key="4">
    <source>
        <dbReference type="ARBA" id="ARBA00016461"/>
    </source>
</evidence>
<comment type="subcellular location">
    <subcellularLocation>
        <location evidence="2 12">Cell inner membrane</location>
        <topology evidence="2 12">Single-pass membrane protein</topology>
    </subcellularLocation>
</comment>
<feature type="transmembrane region" description="Helical" evidence="12">
    <location>
        <begin position="18"/>
        <end position="35"/>
    </location>
</feature>
<gene>
    <name evidence="13" type="primary">ccmD</name>
    <name evidence="13" type="ORF">AB4876_10175</name>
</gene>
<evidence type="ECO:0000256" key="1">
    <source>
        <dbReference type="ARBA" id="ARBA00002442"/>
    </source>
</evidence>
<evidence type="ECO:0000313" key="13">
    <source>
        <dbReference type="EMBL" id="MEX1669279.1"/>
    </source>
</evidence>
<comment type="function">
    <text evidence="1 12">Required for the export of heme to the periplasm for the biogenesis of c-type cytochromes.</text>
</comment>
<accession>A0ABV3U8H3</accession>
<dbReference type="Proteomes" id="UP001557485">
    <property type="component" value="Unassembled WGS sequence"/>
</dbReference>
<dbReference type="RefSeq" id="WP_368381550.1">
    <property type="nucleotide sequence ID" value="NZ_JBFRYA010000007.1"/>
</dbReference>
<proteinExistence type="inferred from homology"/>
<keyword evidence="8 12" id="KW-0812">Transmembrane</keyword>
<evidence type="ECO:0000256" key="7">
    <source>
        <dbReference type="ARBA" id="ARBA00022519"/>
    </source>
</evidence>
<dbReference type="InterPro" id="IPR007078">
    <property type="entry name" value="Haem_export_protD_CcmD"/>
</dbReference>
<dbReference type="Pfam" id="PF04995">
    <property type="entry name" value="CcmD"/>
    <property type="match status" value="1"/>
</dbReference>
<keyword evidence="7 12" id="KW-0997">Cell inner membrane</keyword>
<evidence type="ECO:0000256" key="11">
    <source>
        <dbReference type="ARBA" id="ARBA00023136"/>
    </source>
</evidence>
<organism evidence="13 14">
    <name type="scientific">Zhongshania guokunii</name>
    <dbReference type="NCBI Taxonomy" id="641783"/>
    <lineage>
        <taxon>Bacteria</taxon>
        <taxon>Pseudomonadati</taxon>
        <taxon>Pseudomonadota</taxon>
        <taxon>Gammaproteobacteria</taxon>
        <taxon>Cellvibrionales</taxon>
        <taxon>Spongiibacteraceae</taxon>
        <taxon>Zhongshania</taxon>
    </lineage>
</organism>
<comment type="similarity">
    <text evidence="3 12">Belongs to the CcmD/CycX/HelD family.</text>
</comment>
<sequence length="62" mass="7058">MYFDSLGELIAMDGHGPYVWFCYGVTVVVLGGLLWEARRRRQSAEQAVRTVVRRKQASIGKE</sequence>
<evidence type="ECO:0000256" key="10">
    <source>
        <dbReference type="ARBA" id="ARBA00022989"/>
    </source>
</evidence>
<protein>
    <recommendedName>
        <fullName evidence="4 12">Heme exporter protein D</fullName>
    </recommendedName>
</protein>
<keyword evidence="14" id="KW-1185">Reference proteome</keyword>
<dbReference type="NCBIfam" id="TIGR03141">
    <property type="entry name" value="cytochro_ccmD"/>
    <property type="match status" value="1"/>
</dbReference>
<keyword evidence="10 12" id="KW-1133">Transmembrane helix</keyword>
<evidence type="ECO:0000256" key="8">
    <source>
        <dbReference type="ARBA" id="ARBA00022692"/>
    </source>
</evidence>
<evidence type="ECO:0000256" key="5">
    <source>
        <dbReference type="ARBA" id="ARBA00022448"/>
    </source>
</evidence>
<dbReference type="EMBL" id="JBFRYA010000007">
    <property type="protein sequence ID" value="MEX1669279.1"/>
    <property type="molecule type" value="Genomic_DNA"/>
</dbReference>
<evidence type="ECO:0000256" key="3">
    <source>
        <dbReference type="ARBA" id="ARBA00008741"/>
    </source>
</evidence>